<dbReference type="NCBIfam" id="NF040714">
    <property type="entry name" value="streptamidine"/>
    <property type="match status" value="1"/>
</dbReference>
<dbReference type="EMBL" id="BAGZ01000004">
    <property type="protein sequence ID" value="GAB77063.1"/>
    <property type="molecule type" value="Genomic_DNA"/>
</dbReference>
<sequence length="75" mass="8620">MKSPYCIRDSFSLEWRPRLPGPQALNPEADRESGNQKEYVMQNEVIQVMTEIEETEQLAHESASHSNALVENPFD</sequence>
<evidence type="ECO:0000313" key="3">
    <source>
        <dbReference type="Proteomes" id="UP000008495"/>
    </source>
</evidence>
<comment type="caution">
    <text evidence="2">The sequence shown here is derived from an EMBL/GenBank/DDBJ whole genome shotgun (WGS) entry which is preliminary data.</text>
</comment>
<dbReference type="STRING" id="100225.SAMN05421595_2202"/>
<accession>K6V4K6</accession>
<evidence type="ECO:0000313" key="2">
    <source>
        <dbReference type="EMBL" id="GAB77063.1"/>
    </source>
</evidence>
<dbReference type="AlphaFoldDB" id="K6V4K6"/>
<organism evidence="2 3">
    <name type="scientific">Austwickia chelonae NBRC 105200</name>
    <dbReference type="NCBI Taxonomy" id="1184607"/>
    <lineage>
        <taxon>Bacteria</taxon>
        <taxon>Bacillati</taxon>
        <taxon>Actinomycetota</taxon>
        <taxon>Actinomycetes</taxon>
        <taxon>Micrococcales</taxon>
        <taxon>Dermatophilaceae</taxon>
        <taxon>Austwickia</taxon>
    </lineage>
</organism>
<reference evidence="2 3" key="1">
    <citation type="submission" date="2012-08" db="EMBL/GenBank/DDBJ databases">
        <title>Whole genome shotgun sequence of Austwickia chelonae NBRC 105200.</title>
        <authorList>
            <person name="Yoshida I."/>
            <person name="Hosoyama A."/>
            <person name="Tsuchikane K."/>
            <person name="Katsumata H."/>
            <person name="Ando Y."/>
            <person name="Ohji S."/>
            <person name="Hamada M."/>
            <person name="Tamura T."/>
            <person name="Yamazoe A."/>
            <person name="Yamazaki S."/>
            <person name="Fujita N."/>
        </authorList>
    </citation>
    <scope>NUCLEOTIDE SEQUENCE [LARGE SCALE GENOMIC DNA]</scope>
    <source>
        <strain evidence="2 3">NBRC 105200</strain>
    </source>
</reference>
<keyword evidence="3" id="KW-1185">Reference proteome</keyword>
<protein>
    <submittedName>
        <fullName evidence="2">Uncharacterized protein</fullName>
    </submittedName>
</protein>
<feature type="region of interest" description="Disordered" evidence="1">
    <location>
        <begin position="17"/>
        <end position="37"/>
    </location>
</feature>
<name>K6V4K6_9MICO</name>
<proteinExistence type="predicted"/>
<gene>
    <name evidence="2" type="ORF">AUCHE_04_01040</name>
</gene>
<dbReference type="Proteomes" id="UP000008495">
    <property type="component" value="Unassembled WGS sequence"/>
</dbReference>
<evidence type="ECO:0000256" key="1">
    <source>
        <dbReference type="SAM" id="MobiDB-lite"/>
    </source>
</evidence>